<sequence>MARADLIIKLVEAGSLGNMKLFNKTVEAMIAEERSKNHNILADRLTDVLRESNKSQLFNNDNKTNTLSLNKNNQSLFFETIPDEFLRNLILEPKIIESINELIQEHFRRDLLRSYNLEPRNRVILAGPPLEMGKHH</sequence>
<dbReference type="STRING" id="1298598.JCM21714_4671"/>
<dbReference type="EMBL" id="BAVS01000059">
    <property type="protein sequence ID" value="GAE95430.1"/>
    <property type="molecule type" value="Genomic_DNA"/>
</dbReference>
<proteinExistence type="predicted"/>
<name>W4VQ08_9BACI</name>
<dbReference type="RefSeq" id="WP_200868475.1">
    <property type="nucleotide sequence ID" value="NZ_BAVS01000059.1"/>
</dbReference>
<dbReference type="Proteomes" id="UP000019102">
    <property type="component" value="Unassembled WGS sequence"/>
</dbReference>
<evidence type="ECO:0000313" key="1">
    <source>
        <dbReference type="EMBL" id="GAE95430.1"/>
    </source>
</evidence>
<accession>W4VQ08</accession>
<organism evidence="1 2">
    <name type="scientific">Gracilibacillus boraciitolerans JCM 21714</name>
    <dbReference type="NCBI Taxonomy" id="1298598"/>
    <lineage>
        <taxon>Bacteria</taxon>
        <taxon>Bacillati</taxon>
        <taxon>Bacillota</taxon>
        <taxon>Bacilli</taxon>
        <taxon>Bacillales</taxon>
        <taxon>Bacillaceae</taxon>
        <taxon>Gracilibacillus</taxon>
    </lineage>
</organism>
<comment type="caution">
    <text evidence="1">The sequence shown here is derived from an EMBL/GenBank/DDBJ whole genome shotgun (WGS) entry which is preliminary data.</text>
</comment>
<keyword evidence="2" id="KW-1185">Reference proteome</keyword>
<gene>
    <name evidence="1" type="ORF">JCM21714_4671</name>
</gene>
<dbReference type="AlphaFoldDB" id="W4VQ08"/>
<protein>
    <submittedName>
        <fullName evidence="1">ATPase</fullName>
    </submittedName>
</protein>
<reference evidence="1 2" key="1">
    <citation type="journal article" date="2014" name="Genome Announc.">
        <title>Draft Genome Sequence of the Boron-Tolerant and Moderately Halotolerant Bacterium Gracilibacillus boraciitolerans JCM 21714T.</title>
        <authorList>
            <person name="Ahmed I."/>
            <person name="Oshima K."/>
            <person name="Suda W."/>
            <person name="Kitamura K."/>
            <person name="Iida T."/>
            <person name="Ohmori Y."/>
            <person name="Fujiwara T."/>
            <person name="Hattori M."/>
            <person name="Ohkuma M."/>
        </authorList>
    </citation>
    <scope>NUCLEOTIDE SEQUENCE [LARGE SCALE GENOMIC DNA]</scope>
    <source>
        <strain evidence="1 2">JCM 21714</strain>
    </source>
</reference>
<dbReference type="eggNOG" id="COG0464">
    <property type="taxonomic scope" value="Bacteria"/>
</dbReference>
<evidence type="ECO:0000313" key="2">
    <source>
        <dbReference type="Proteomes" id="UP000019102"/>
    </source>
</evidence>